<sequence>MLTGKTALITGGSRGIGKAIAQKLSSLNCNVVINYNSNDKAASDLITELKSNGKEAFAIKGNVSDFNESKNIIDTTIKMYGSIDILVNNAGITRDNLILRMSEDDFDDVISTNLKGCFNCIKHTSKYMLKKKKGRIINIASVIGLIGNAGQSNYAASKAGIIGLTKSVAKELATRGITVNAIAPGFIVSDMTEKLTEEQKDVIKSNIPANALGTVEDVSNLVAFLASDESGYITGQVINVDGGMVV</sequence>
<dbReference type="NCBIfam" id="TIGR01830">
    <property type="entry name" value="3oxo_ACP_reduc"/>
    <property type="match status" value="1"/>
</dbReference>
<feature type="binding site" evidence="13">
    <location>
        <begin position="11"/>
        <end position="14"/>
    </location>
    <ligand>
        <name>NADP(+)</name>
        <dbReference type="ChEBI" id="CHEBI:58349"/>
    </ligand>
</feature>
<dbReference type="Gene3D" id="3.40.50.720">
    <property type="entry name" value="NAD(P)-binding Rossmann-like Domain"/>
    <property type="match status" value="1"/>
</dbReference>
<evidence type="ECO:0000313" key="16">
    <source>
        <dbReference type="EMBL" id="MPW26387.1"/>
    </source>
</evidence>
<dbReference type="GO" id="GO:0008202">
    <property type="term" value="P:steroid metabolic process"/>
    <property type="evidence" value="ECO:0007669"/>
    <property type="project" value="UniProtKB-KW"/>
</dbReference>
<organism evidence="16 17">
    <name type="scientific">Alkalibaculum sporogenes</name>
    <dbReference type="NCBI Taxonomy" id="2655001"/>
    <lineage>
        <taxon>Bacteria</taxon>
        <taxon>Bacillati</taxon>
        <taxon>Bacillota</taxon>
        <taxon>Clostridia</taxon>
        <taxon>Eubacteriales</taxon>
        <taxon>Eubacteriaceae</taxon>
        <taxon>Alkalibaculum</taxon>
    </lineage>
</organism>
<dbReference type="UniPathway" id="UPA00094"/>
<dbReference type="AlphaFoldDB" id="A0A6A7KB17"/>
<protein>
    <recommendedName>
        <fullName evidence="14">3-oxoacyl-[acyl-carrier-protein] reductase</fullName>
        <ecNumber evidence="14">1.1.1.100</ecNumber>
    </recommendedName>
</protein>
<evidence type="ECO:0000313" key="17">
    <source>
        <dbReference type="Proteomes" id="UP000440004"/>
    </source>
</evidence>
<feature type="binding site" evidence="13">
    <location>
        <begin position="62"/>
        <end position="63"/>
    </location>
    <ligand>
        <name>NADP(+)</name>
        <dbReference type="ChEBI" id="CHEBI:58349"/>
    </ligand>
</feature>
<dbReference type="CDD" id="cd05333">
    <property type="entry name" value="BKR_SDR_c"/>
    <property type="match status" value="1"/>
</dbReference>
<dbReference type="EC" id="1.1.1.100" evidence="14"/>
<evidence type="ECO:0000256" key="2">
    <source>
        <dbReference type="ARBA" id="ARBA00005194"/>
    </source>
</evidence>
<comment type="function">
    <text evidence="1 14">Catalyzes the NADPH-dependent reduction of beta-ketoacyl-ACP substrates to beta-hydroxyacyl-ACP products, the first reductive step in the elongation cycle of fatty acid biosynthesis.</text>
</comment>
<feature type="binding site" evidence="13">
    <location>
        <position position="89"/>
    </location>
    <ligand>
        <name>NADP(+)</name>
        <dbReference type="ChEBI" id="CHEBI:58349"/>
    </ligand>
</feature>
<dbReference type="PROSITE" id="PS00061">
    <property type="entry name" value="ADH_SHORT"/>
    <property type="match status" value="1"/>
</dbReference>
<keyword evidence="9 14" id="KW-0275">Fatty acid biosynthesis</keyword>
<dbReference type="InterPro" id="IPR036291">
    <property type="entry name" value="NAD(P)-bd_dom_sf"/>
</dbReference>
<keyword evidence="5 14" id="KW-0276">Fatty acid metabolism</keyword>
<comment type="pathway">
    <text evidence="2 14">Lipid metabolism; fatty acid biosynthesis.</text>
</comment>
<name>A0A6A7KB17_9FIRM</name>
<dbReference type="Pfam" id="PF13561">
    <property type="entry name" value="adh_short_C2"/>
    <property type="match status" value="1"/>
</dbReference>
<dbReference type="InterPro" id="IPR011284">
    <property type="entry name" value="3oxo_ACP_reduc"/>
</dbReference>
<evidence type="ECO:0000256" key="12">
    <source>
        <dbReference type="PIRSR" id="PIRSR611284-1"/>
    </source>
</evidence>
<evidence type="ECO:0000256" key="14">
    <source>
        <dbReference type="RuleBase" id="RU366074"/>
    </source>
</evidence>
<evidence type="ECO:0000256" key="6">
    <source>
        <dbReference type="ARBA" id="ARBA00022857"/>
    </source>
</evidence>
<dbReference type="RefSeq" id="WP_152804843.1">
    <property type="nucleotide sequence ID" value="NZ_WHNX01000017.1"/>
</dbReference>
<keyword evidence="10" id="KW-0753">Steroid metabolism</keyword>
<reference evidence="16 17" key="1">
    <citation type="submission" date="2019-10" db="EMBL/GenBank/DDBJ databases">
        <title>Alkalibaculum tamaniensis sp.nov., a new alkaliphilic acetogen, isolated on methoxylated aromatics from a mud volcano.</title>
        <authorList>
            <person name="Khomyakova M.A."/>
            <person name="Merkel A.Y."/>
            <person name="Bonch-Osmolovskaya E.A."/>
            <person name="Slobodkin A.I."/>
        </authorList>
    </citation>
    <scope>NUCLEOTIDE SEQUENCE [LARGE SCALE GENOMIC DNA]</scope>
    <source>
        <strain evidence="16 17">M08DMB</strain>
    </source>
</reference>
<keyword evidence="6 13" id="KW-0521">NADP</keyword>
<evidence type="ECO:0000256" key="5">
    <source>
        <dbReference type="ARBA" id="ARBA00022832"/>
    </source>
</evidence>
<comment type="caution">
    <text evidence="16">The sequence shown here is derived from an EMBL/GenBank/DDBJ whole genome shotgun (WGS) entry which is preliminary data.</text>
</comment>
<evidence type="ECO:0000256" key="7">
    <source>
        <dbReference type="ARBA" id="ARBA00023002"/>
    </source>
</evidence>
<dbReference type="FunFam" id="3.40.50.720:FF:000037">
    <property type="entry name" value="3-oxoacyl-[acyl-carrier-protein] reductase FabG"/>
    <property type="match status" value="1"/>
</dbReference>
<dbReference type="GO" id="GO:0051287">
    <property type="term" value="F:NAD binding"/>
    <property type="evidence" value="ECO:0007669"/>
    <property type="project" value="UniProtKB-UniRule"/>
</dbReference>
<comment type="similarity">
    <text evidence="3 14">Belongs to the short-chain dehydrogenases/reductases (SDR) family.</text>
</comment>
<dbReference type="GO" id="GO:0004316">
    <property type="term" value="F:3-oxoacyl-[acyl-carrier-protein] reductase (NADPH) activity"/>
    <property type="evidence" value="ECO:0007669"/>
    <property type="project" value="UniProtKB-UniRule"/>
</dbReference>
<keyword evidence="17" id="KW-1185">Reference proteome</keyword>
<dbReference type="PRINTS" id="PR00081">
    <property type="entry name" value="GDHRDH"/>
</dbReference>
<dbReference type="InterPro" id="IPR050259">
    <property type="entry name" value="SDR"/>
</dbReference>
<keyword evidence="8 14" id="KW-0443">Lipid metabolism</keyword>
<feature type="domain" description="Ketoreductase" evidence="15">
    <location>
        <begin position="5"/>
        <end position="185"/>
    </location>
</feature>
<comment type="subunit">
    <text evidence="14">Homotetramer.</text>
</comment>
<dbReference type="PANTHER" id="PTHR42879:SF2">
    <property type="entry name" value="3-OXOACYL-[ACYL-CARRIER-PROTEIN] REDUCTASE FABG"/>
    <property type="match status" value="1"/>
</dbReference>
<evidence type="ECO:0000256" key="8">
    <source>
        <dbReference type="ARBA" id="ARBA00023098"/>
    </source>
</evidence>
<dbReference type="InterPro" id="IPR020904">
    <property type="entry name" value="Sc_DH/Rdtase_CS"/>
</dbReference>
<evidence type="ECO:0000256" key="3">
    <source>
        <dbReference type="ARBA" id="ARBA00006484"/>
    </source>
</evidence>
<evidence type="ECO:0000256" key="1">
    <source>
        <dbReference type="ARBA" id="ARBA00002607"/>
    </source>
</evidence>
<evidence type="ECO:0000256" key="13">
    <source>
        <dbReference type="PIRSR" id="PIRSR611284-2"/>
    </source>
</evidence>
<feature type="binding site" evidence="13">
    <location>
        <position position="187"/>
    </location>
    <ligand>
        <name>NADP(+)</name>
        <dbReference type="ChEBI" id="CHEBI:58349"/>
    </ligand>
</feature>
<dbReference type="SMART" id="SM00822">
    <property type="entry name" value="PKS_KR"/>
    <property type="match status" value="1"/>
</dbReference>
<keyword evidence="4 14" id="KW-0444">Lipid biosynthesis</keyword>
<dbReference type="InterPro" id="IPR057326">
    <property type="entry name" value="KR_dom"/>
</dbReference>
<dbReference type="EMBL" id="WHNX01000017">
    <property type="protein sequence ID" value="MPW26387.1"/>
    <property type="molecule type" value="Genomic_DNA"/>
</dbReference>
<dbReference type="NCBIfam" id="NF009466">
    <property type="entry name" value="PRK12826.1-2"/>
    <property type="match status" value="1"/>
</dbReference>
<gene>
    <name evidence="16" type="primary">fabG</name>
    <name evidence="16" type="ORF">GC105_11365</name>
</gene>
<feature type="active site" description="Proton acceptor" evidence="12">
    <location>
        <position position="154"/>
    </location>
</feature>
<feature type="binding site" evidence="13">
    <location>
        <begin position="154"/>
        <end position="158"/>
    </location>
    <ligand>
        <name>NADP(+)</name>
        <dbReference type="ChEBI" id="CHEBI:58349"/>
    </ligand>
</feature>
<dbReference type="Proteomes" id="UP000440004">
    <property type="component" value="Unassembled WGS sequence"/>
</dbReference>
<dbReference type="InterPro" id="IPR002347">
    <property type="entry name" value="SDR_fam"/>
</dbReference>
<dbReference type="SUPFAM" id="SSF51735">
    <property type="entry name" value="NAD(P)-binding Rossmann-fold domains"/>
    <property type="match status" value="1"/>
</dbReference>
<evidence type="ECO:0000256" key="10">
    <source>
        <dbReference type="ARBA" id="ARBA00023221"/>
    </source>
</evidence>
<dbReference type="GO" id="GO:0006633">
    <property type="term" value="P:fatty acid biosynthetic process"/>
    <property type="evidence" value="ECO:0007669"/>
    <property type="project" value="UniProtKB-UniPathway"/>
</dbReference>
<keyword evidence="7 14" id="KW-0560">Oxidoreductase</keyword>
<proteinExistence type="inferred from homology"/>
<evidence type="ECO:0000259" key="15">
    <source>
        <dbReference type="SMART" id="SM00822"/>
    </source>
</evidence>
<accession>A0A6A7KB17</accession>
<evidence type="ECO:0000256" key="9">
    <source>
        <dbReference type="ARBA" id="ARBA00023160"/>
    </source>
</evidence>
<dbReference type="NCBIfam" id="NF005559">
    <property type="entry name" value="PRK07231.1"/>
    <property type="match status" value="1"/>
</dbReference>
<evidence type="ECO:0000256" key="11">
    <source>
        <dbReference type="ARBA" id="ARBA00048508"/>
    </source>
</evidence>
<evidence type="ECO:0000256" key="4">
    <source>
        <dbReference type="ARBA" id="ARBA00022516"/>
    </source>
</evidence>
<dbReference type="PRINTS" id="PR00080">
    <property type="entry name" value="SDRFAMILY"/>
</dbReference>
<comment type="catalytic activity">
    <reaction evidence="11 14">
        <text>a (3R)-hydroxyacyl-[ACP] + NADP(+) = a 3-oxoacyl-[ACP] + NADPH + H(+)</text>
        <dbReference type="Rhea" id="RHEA:17397"/>
        <dbReference type="Rhea" id="RHEA-COMP:9916"/>
        <dbReference type="Rhea" id="RHEA-COMP:9945"/>
        <dbReference type="ChEBI" id="CHEBI:15378"/>
        <dbReference type="ChEBI" id="CHEBI:57783"/>
        <dbReference type="ChEBI" id="CHEBI:58349"/>
        <dbReference type="ChEBI" id="CHEBI:78776"/>
        <dbReference type="ChEBI" id="CHEBI:78827"/>
        <dbReference type="EC" id="1.1.1.100"/>
    </reaction>
</comment>
<dbReference type="PANTHER" id="PTHR42879">
    <property type="entry name" value="3-OXOACYL-(ACYL-CARRIER-PROTEIN) REDUCTASE"/>
    <property type="match status" value="1"/>
</dbReference>